<dbReference type="PANTHER" id="PTHR34069:SF2">
    <property type="entry name" value="BETA-KETOACYL-[ACYL-CARRIER-PROTEIN] SYNTHASE III"/>
    <property type="match status" value="1"/>
</dbReference>
<dbReference type="EMBL" id="JACHLP010000003">
    <property type="protein sequence ID" value="MBB4843365.1"/>
    <property type="molecule type" value="Genomic_DNA"/>
</dbReference>
<dbReference type="EC" id="2.3.1.180" evidence="5"/>
<proteinExistence type="predicted"/>
<evidence type="ECO:0000259" key="3">
    <source>
        <dbReference type="Pfam" id="PF08541"/>
    </source>
</evidence>
<dbReference type="Gene3D" id="3.40.47.10">
    <property type="match status" value="2"/>
</dbReference>
<dbReference type="GO" id="GO:0006633">
    <property type="term" value="P:fatty acid biosynthetic process"/>
    <property type="evidence" value="ECO:0007669"/>
    <property type="project" value="InterPro"/>
</dbReference>
<gene>
    <name evidence="5" type="ORF">HNP55_001884</name>
</gene>
<keyword evidence="6" id="KW-1185">Reference proteome</keyword>
<keyword evidence="1 5" id="KW-0808">Transferase</keyword>
<dbReference type="RefSeq" id="WP_184298550.1">
    <property type="nucleotide sequence ID" value="NZ_JACHLP010000003.1"/>
</dbReference>
<feature type="domain" description="Beta-ketoacyl-[acyl-carrier-protein] synthase III N-terminal" evidence="4">
    <location>
        <begin position="134"/>
        <end position="207"/>
    </location>
</feature>
<reference evidence="5 6" key="1">
    <citation type="submission" date="2020-08" db="EMBL/GenBank/DDBJ databases">
        <title>Functional genomics of gut bacteria from endangered species of beetles.</title>
        <authorList>
            <person name="Carlos-Shanley C."/>
        </authorList>
    </citation>
    <scope>NUCLEOTIDE SEQUENCE [LARGE SCALE GENOMIC DNA]</scope>
    <source>
        <strain evidence="5 6">S00239</strain>
    </source>
</reference>
<dbReference type="InterPro" id="IPR013747">
    <property type="entry name" value="ACP_syn_III_C"/>
</dbReference>
<evidence type="ECO:0000256" key="1">
    <source>
        <dbReference type="ARBA" id="ARBA00022679"/>
    </source>
</evidence>
<evidence type="ECO:0000259" key="4">
    <source>
        <dbReference type="Pfam" id="PF08545"/>
    </source>
</evidence>
<dbReference type="GO" id="GO:0033818">
    <property type="term" value="F:beta-ketoacyl-acyl-carrier-protein synthase III activity"/>
    <property type="evidence" value="ECO:0007669"/>
    <property type="project" value="UniProtKB-EC"/>
</dbReference>
<name>A0A840L9C8_9BURK</name>
<sequence>MRPGRVRLARGRRRLLGWGSAYPGPAIATEDLCRIVAQRFGQRQDRLARVLAGRLGVQSRHLCRDFAQALEAPRPGDRNPELAARALQAAQRRAGLGADALGYLISHSCTPALLLPGGSAEIARLVGHQGAHLELRQACTGFANALQLAFALTAEPGSAPVGIVGVETGSVFFDPYSLQDQPEQWVNFLQMGDGAAAVIIGPDEAEGGAGPWLQAVFFGQCQQAPAPGLRLRMGGSDCPMLRSGALQFEHDYAAVALHGLYLLEQGRAALAQAGWALERAAWLVPHQAGGAVGPWLARQWALPPERVCGHGAQVGNLGSASIWAALDHLMSDPAPPGPLLFLGAEATQYSYGGFALERA</sequence>
<dbReference type="InterPro" id="IPR016039">
    <property type="entry name" value="Thiolase-like"/>
</dbReference>
<accession>A0A840L9C8</accession>
<dbReference type="GO" id="GO:0044550">
    <property type="term" value="P:secondary metabolite biosynthetic process"/>
    <property type="evidence" value="ECO:0007669"/>
    <property type="project" value="TreeGrafter"/>
</dbReference>
<dbReference type="Pfam" id="PF08541">
    <property type="entry name" value="ACP_syn_III_C"/>
    <property type="match status" value="1"/>
</dbReference>
<keyword evidence="2 5" id="KW-0012">Acyltransferase</keyword>
<comment type="caution">
    <text evidence="5">The sequence shown here is derived from an EMBL/GenBank/DDBJ whole genome shotgun (WGS) entry which is preliminary data.</text>
</comment>
<dbReference type="InterPro" id="IPR013751">
    <property type="entry name" value="ACP_syn_III_N"/>
</dbReference>
<dbReference type="GO" id="GO:0004315">
    <property type="term" value="F:3-oxoacyl-[acyl-carrier-protein] synthase activity"/>
    <property type="evidence" value="ECO:0007669"/>
    <property type="project" value="InterPro"/>
</dbReference>
<evidence type="ECO:0000313" key="5">
    <source>
        <dbReference type="EMBL" id="MBB4843365.1"/>
    </source>
</evidence>
<dbReference type="Pfam" id="PF08545">
    <property type="entry name" value="ACP_syn_III"/>
    <property type="match status" value="1"/>
</dbReference>
<dbReference type="SUPFAM" id="SSF53901">
    <property type="entry name" value="Thiolase-like"/>
    <property type="match status" value="2"/>
</dbReference>
<dbReference type="Proteomes" id="UP000562027">
    <property type="component" value="Unassembled WGS sequence"/>
</dbReference>
<evidence type="ECO:0000313" key="6">
    <source>
        <dbReference type="Proteomes" id="UP000562027"/>
    </source>
</evidence>
<evidence type="ECO:0000256" key="2">
    <source>
        <dbReference type="ARBA" id="ARBA00023315"/>
    </source>
</evidence>
<dbReference type="AlphaFoldDB" id="A0A840L9C8"/>
<protein>
    <submittedName>
        <fullName evidence="5">3-oxoacyl-[acyl-carrier-protein] synthase-3</fullName>
        <ecNumber evidence="5">2.3.1.180</ecNumber>
    </submittedName>
</protein>
<organism evidence="5 6">
    <name type="scientific">Roseateles oligotrophus</name>
    <dbReference type="NCBI Taxonomy" id="1769250"/>
    <lineage>
        <taxon>Bacteria</taxon>
        <taxon>Pseudomonadati</taxon>
        <taxon>Pseudomonadota</taxon>
        <taxon>Betaproteobacteria</taxon>
        <taxon>Burkholderiales</taxon>
        <taxon>Sphaerotilaceae</taxon>
        <taxon>Roseateles</taxon>
    </lineage>
</organism>
<dbReference type="PANTHER" id="PTHR34069">
    <property type="entry name" value="3-OXOACYL-[ACYL-CARRIER-PROTEIN] SYNTHASE 3"/>
    <property type="match status" value="1"/>
</dbReference>
<feature type="domain" description="Beta-ketoacyl-[acyl-carrier-protein] synthase III C-terminal" evidence="3">
    <location>
        <begin position="270"/>
        <end position="356"/>
    </location>
</feature>